<dbReference type="AlphaFoldDB" id="A0A8S1SHW0"/>
<keyword evidence="2" id="KW-1185">Reference proteome</keyword>
<accession>A0A8S1SHW0</accession>
<sequence>MVSLNIKQTYKLRWIKLQNYQILECTYWHLFQKHKPNDHMFGLYILYQDKEYGYHLLDFLIIKLIYEILTKFSKPNQYNNYKHIIRELCIQVCLLINLCNIQLAMMNSQFFGGLVHNRIIKQIGQVDSGEMQQHAFSQLNFSKSTKEIQTSRKEYLFQKLPSLDFTQTNNSWQVRKGGSANCIDIDRVNSAQKSLTPQQQKKKKNQSIQIEETTQFDLGSSRNFQRLFTIKNHTKSNTGSVKTSREDNNTGVFTNQVVLRKSHYHQSQQIQQSQQQVQQQQCPFSSGKSIKDLLSQFTDKKPKNGITRHSEFEKMEGLDDYTKELGTILNDDDLIGPILREVAEMKGVVKSLIDISNGNKLTYHFETLKQLHSTLNITDQMFNRFKYLYLKYLIQLKINRETVFKCAQAVEFYRGAIVSDSRSVQNVKDNIRTIAKNMYSQIFEDFSLSPLFKGTKQEEQAIKFSRIFGFIVGSAESTNYVMDSMRDFHKAFEITSVQYSIFKYYLSGSLSKHTQKEVIWYILEQTDAYKAAVINQDSIKDLVYKQQGIDNFTTEFIKLCQQDQYIYKNFIHKVGFDSFIEHTKYFLHYAFNKQNNCFTLEDLQSFHCQHSINLNLYQSIKEKMMILLTKLNPQRVIFQDFEEEFDLILPYITNQKLPCDIIGQRLCEFIPIISDELKSNVDIKNIFDSNDANVNKVVLKKFEYLLSGRKYFKRSDIQAIHSRLKISEYIFEKFVHLIEKAIRQYDTSLMWMVDAIKLWKYIIITV</sequence>
<organism evidence="1 2">
    <name type="scientific">Paramecium pentaurelia</name>
    <dbReference type="NCBI Taxonomy" id="43138"/>
    <lineage>
        <taxon>Eukaryota</taxon>
        <taxon>Sar</taxon>
        <taxon>Alveolata</taxon>
        <taxon>Ciliophora</taxon>
        <taxon>Intramacronucleata</taxon>
        <taxon>Oligohymenophorea</taxon>
        <taxon>Peniculida</taxon>
        <taxon>Parameciidae</taxon>
        <taxon>Paramecium</taxon>
    </lineage>
</organism>
<comment type="caution">
    <text evidence="1">The sequence shown here is derived from an EMBL/GenBank/DDBJ whole genome shotgun (WGS) entry which is preliminary data.</text>
</comment>
<dbReference type="OrthoDB" id="294942at2759"/>
<dbReference type="Proteomes" id="UP000689195">
    <property type="component" value="Unassembled WGS sequence"/>
</dbReference>
<evidence type="ECO:0000313" key="2">
    <source>
        <dbReference type="Proteomes" id="UP000689195"/>
    </source>
</evidence>
<proteinExistence type="predicted"/>
<dbReference type="EMBL" id="CAJJDO010000006">
    <property type="protein sequence ID" value="CAD8137984.1"/>
    <property type="molecule type" value="Genomic_DNA"/>
</dbReference>
<protein>
    <submittedName>
        <fullName evidence="1">Uncharacterized protein</fullName>
    </submittedName>
</protein>
<reference evidence="1" key="1">
    <citation type="submission" date="2021-01" db="EMBL/GenBank/DDBJ databases">
        <authorList>
            <consortium name="Genoscope - CEA"/>
            <person name="William W."/>
        </authorList>
    </citation>
    <scope>NUCLEOTIDE SEQUENCE</scope>
</reference>
<evidence type="ECO:0000313" key="1">
    <source>
        <dbReference type="EMBL" id="CAD8137984.1"/>
    </source>
</evidence>
<name>A0A8S1SHW0_9CILI</name>
<gene>
    <name evidence="1" type="ORF">PPENT_87.1.T0060392</name>
</gene>